<dbReference type="SMART" id="SM00369">
    <property type="entry name" value="LRR_TYP"/>
    <property type="match status" value="3"/>
</dbReference>
<feature type="compositionally biased region" description="Polar residues" evidence="5">
    <location>
        <begin position="301"/>
        <end position="311"/>
    </location>
</feature>
<dbReference type="InterPro" id="IPR032675">
    <property type="entry name" value="LRR_dom_sf"/>
</dbReference>
<evidence type="ECO:0000313" key="6">
    <source>
        <dbReference type="EMBL" id="CAL8073811.1"/>
    </source>
</evidence>
<keyword evidence="2" id="KW-0433">Leucine-rich repeat</keyword>
<evidence type="ECO:0000256" key="3">
    <source>
        <dbReference type="ARBA" id="ARBA00022737"/>
    </source>
</evidence>
<dbReference type="InterPro" id="IPR003591">
    <property type="entry name" value="Leu-rich_rpt_typical-subtyp"/>
</dbReference>
<feature type="compositionally biased region" description="Polar residues" evidence="5">
    <location>
        <begin position="471"/>
        <end position="485"/>
    </location>
</feature>
<dbReference type="PANTHER" id="PTHR45973:SF35">
    <property type="entry name" value="LEUCINE-RICH REPEAT-CONTAINING PROTEIN 43"/>
    <property type="match status" value="1"/>
</dbReference>
<protein>
    <recommendedName>
        <fullName evidence="4">Dynein axonemal assembly factor 1 homolog</fullName>
    </recommendedName>
</protein>
<dbReference type="EMBL" id="CAXLJM020000007">
    <property type="protein sequence ID" value="CAL8073811.1"/>
    <property type="molecule type" value="Genomic_DNA"/>
</dbReference>
<gene>
    <name evidence="6" type="ORF">ODALV1_LOCUS2715</name>
</gene>
<feature type="region of interest" description="Disordered" evidence="5">
    <location>
        <begin position="243"/>
        <end position="335"/>
    </location>
</feature>
<proteinExistence type="predicted"/>
<evidence type="ECO:0000313" key="7">
    <source>
        <dbReference type="Proteomes" id="UP001642540"/>
    </source>
</evidence>
<reference evidence="6 7" key="1">
    <citation type="submission" date="2024-08" db="EMBL/GenBank/DDBJ databases">
        <authorList>
            <person name="Cucini C."/>
            <person name="Frati F."/>
        </authorList>
    </citation>
    <scope>NUCLEOTIDE SEQUENCE [LARGE SCALE GENOMIC DNA]</scope>
</reference>
<comment type="caution">
    <text evidence="6">The sequence shown here is derived from an EMBL/GenBank/DDBJ whole genome shotgun (WGS) entry which is preliminary data.</text>
</comment>
<dbReference type="SUPFAM" id="SSF52058">
    <property type="entry name" value="L domain-like"/>
    <property type="match status" value="1"/>
</dbReference>
<feature type="region of interest" description="Disordered" evidence="5">
    <location>
        <begin position="431"/>
        <end position="511"/>
    </location>
</feature>
<keyword evidence="7" id="KW-1185">Reference proteome</keyword>
<dbReference type="SMART" id="SM00365">
    <property type="entry name" value="LRR_SD22"/>
    <property type="match status" value="4"/>
</dbReference>
<sequence>MEYHYGRVLVLHLQCKNLTSITLGALDPFCSLKNLYLYKNNIRRIQGLDRLSNLELLDLSRNNVERIDNLDNCIKLKKLYLGFNEIQVMEGLENLAVLEELYVDDQDMPPEQPLIFSPGTMASISNSLFVLDLSSNQLSSLEPIANMRRLEVFVARDNNLDNLNETLEILQTLPQLRILNLKGNPISTLPTYKTQMIGMIYRLEELDGKEINDTTRVCLQKLCVMKKYRARQKAEADEFKKNLKKEEEKNSQDLIPDGPILQVGSSEEFNFSTPTRLSPLPPKPPQPKKKPQPLPTKKSQGSTKSTPTPNHSEGEDSPRTDASTSALSSSTQEVEMSSILIDGSFYESRARNPIMNPPELDVGGGGDQMSDMAKIIFRLSNLDDGVDGQIGEIVMKHSNYWDPPGSSMPPECRPLSPLEGLDFIMAPKHTASAPTISPQQINKKKGNTSGNPRPKPAAPGGRRTNVGGSGDNKSASDFGFQQQNRYFYGRTLSPLIELPTPEPTTARDDNN</sequence>
<evidence type="ECO:0000256" key="2">
    <source>
        <dbReference type="ARBA" id="ARBA00022614"/>
    </source>
</evidence>
<dbReference type="Gene3D" id="3.80.10.10">
    <property type="entry name" value="Ribonuclease Inhibitor"/>
    <property type="match status" value="2"/>
</dbReference>
<feature type="compositionally biased region" description="Low complexity" evidence="5">
    <location>
        <begin position="322"/>
        <end position="331"/>
    </location>
</feature>
<comment type="function">
    <text evidence="1">Cilium-specific protein required for cilia structures.</text>
</comment>
<feature type="compositionally biased region" description="Polar residues" evidence="5">
    <location>
        <begin position="432"/>
        <end position="451"/>
    </location>
</feature>
<dbReference type="Proteomes" id="UP001642540">
    <property type="component" value="Unassembled WGS sequence"/>
</dbReference>
<dbReference type="InterPro" id="IPR001611">
    <property type="entry name" value="Leu-rich_rpt"/>
</dbReference>
<dbReference type="CDD" id="cd21340">
    <property type="entry name" value="PPP1R42"/>
    <property type="match status" value="1"/>
</dbReference>
<evidence type="ECO:0000256" key="1">
    <source>
        <dbReference type="ARBA" id="ARBA00003843"/>
    </source>
</evidence>
<organism evidence="6 7">
    <name type="scientific">Orchesella dallaii</name>
    <dbReference type="NCBI Taxonomy" id="48710"/>
    <lineage>
        <taxon>Eukaryota</taxon>
        <taxon>Metazoa</taxon>
        <taxon>Ecdysozoa</taxon>
        <taxon>Arthropoda</taxon>
        <taxon>Hexapoda</taxon>
        <taxon>Collembola</taxon>
        <taxon>Entomobryomorpha</taxon>
        <taxon>Entomobryoidea</taxon>
        <taxon>Orchesellidae</taxon>
        <taxon>Orchesellinae</taxon>
        <taxon>Orchesella</taxon>
    </lineage>
</organism>
<keyword evidence="3" id="KW-0677">Repeat</keyword>
<evidence type="ECO:0000256" key="5">
    <source>
        <dbReference type="SAM" id="MobiDB-lite"/>
    </source>
</evidence>
<dbReference type="PROSITE" id="PS51450">
    <property type="entry name" value="LRR"/>
    <property type="match status" value="5"/>
</dbReference>
<dbReference type="InterPro" id="IPR050576">
    <property type="entry name" value="Cilia_flagella_integrity"/>
</dbReference>
<accession>A0ABP1PQW6</accession>
<name>A0ABP1PQW6_9HEXA</name>
<evidence type="ECO:0000256" key="4">
    <source>
        <dbReference type="ARBA" id="ARBA00024433"/>
    </source>
</evidence>
<dbReference type="PANTHER" id="PTHR45973">
    <property type="entry name" value="PROTEIN PHOSPHATASE 1 REGULATORY SUBUNIT SDS22-RELATED"/>
    <property type="match status" value="1"/>
</dbReference>